<dbReference type="AlphaFoldDB" id="A0A6F8YMP5"/>
<keyword evidence="4" id="KW-1185">Reference proteome</keyword>
<evidence type="ECO:0000256" key="2">
    <source>
        <dbReference type="SAM" id="Phobius"/>
    </source>
</evidence>
<feature type="transmembrane region" description="Helical" evidence="2">
    <location>
        <begin position="58"/>
        <end position="77"/>
    </location>
</feature>
<feature type="region of interest" description="Disordered" evidence="1">
    <location>
        <begin position="244"/>
        <end position="270"/>
    </location>
</feature>
<dbReference type="Proteomes" id="UP000503011">
    <property type="component" value="Chromosome"/>
</dbReference>
<feature type="region of interest" description="Disordered" evidence="1">
    <location>
        <begin position="201"/>
        <end position="229"/>
    </location>
</feature>
<keyword evidence="2" id="KW-1133">Transmembrane helix</keyword>
<dbReference type="EMBL" id="AP022871">
    <property type="protein sequence ID" value="BCB87347.1"/>
    <property type="molecule type" value="Genomic_DNA"/>
</dbReference>
<reference evidence="3 4" key="2">
    <citation type="submission" date="2020-03" db="EMBL/GenBank/DDBJ databases">
        <authorList>
            <person name="Ichikawa N."/>
            <person name="Kimura A."/>
            <person name="Kitahashi Y."/>
            <person name="Uohara A."/>
        </authorList>
    </citation>
    <scope>NUCLEOTIDE SEQUENCE [LARGE SCALE GENOMIC DNA]</scope>
    <source>
        <strain evidence="3 4">NBRC 105367</strain>
    </source>
</reference>
<dbReference type="RefSeq" id="WP_232074917.1">
    <property type="nucleotide sequence ID" value="NZ_AP022871.1"/>
</dbReference>
<accession>A0A6F8YMP5</accession>
<feature type="region of interest" description="Disordered" evidence="1">
    <location>
        <begin position="1"/>
        <end position="28"/>
    </location>
</feature>
<sequence length="270" mass="29851">MTTHVAASRRDEPGEQRTQIIPRQHHPGETHVMPAVRMPITPRATTMAQRHAGWLPRMWPLVAWFVGVLGVTLWLSVKSTGPLGVVVTIVWTYPVIGTVVGIVGALVTRRRLRRDRLTAADDQIIRCKDRLVVVVPTIGRHDTYPALDRVVHSYITYLPECFPKLRVDVVIEEGCEAAEKIYKLGEVSRYIRVVTVPRATTRSTARSSSRGPTTTPTSCASPSTKTATTSGCCTWTTTPASAWTRRSRWPASSSSSATSATRRVTWPRAS</sequence>
<gene>
    <name evidence="3" type="ORF">Psuf_046600</name>
</gene>
<evidence type="ECO:0000313" key="3">
    <source>
        <dbReference type="EMBL" id="BCB87347.1"/>
    </source>
</evidence>
<feature type="compositionally biased region" description="Low complexity" evidence="1">
    <location>
        <begin position="244"/>
        <end position="263"/>
    </location>
</feature>
<dbReference type="KEGG" id="psuu:Psuf_046600"/>
<feature type="transmembrane region" description="Helical" evidence="2">
    <location>
        <begin position="83"/>
        <end position="107"/>
    </location>
</feature>
<protein>
    <submittedName>
        <fullName evidence="3">Uncharacterized protein</fullName>
    </submittedName>
</protein>
<keyword evidence="2" id="KW-0472">Membrane</keyword>
<keyword evidence="2" id="KW-0812">Transmembrane</keyword>
<reference evidence="3 4" key="1">
    <citation type="submission" date="2020-03" db="EMBL/GenBank/DDBJ databases">
        <title>Whole genome shotgun sequence of Phytohabitans suffuscus NBRC 105367.</title>
        <authorList>
            <person name="Komaki H."/>
            <person name="Tamura T."/>
        </authorList>
    </citation>
    <scope>NUCLEOTIDE SEQUENCE [LARGE SCALE GENOMIC DNA]</scope>
    <source>
        <strain evidence="3 4">NBRC 105367</strain>
    </source>
</reference>
<evidence type="ECO:0000313" key="4">
    <source>
        <dbReference type="Proteomes" id="UP000503011"/>
    </source>
</evidence>
<name>A0A6F8YMP5_9ACTN</name>
<evidence type="ECO:0000256" key="1">
    <source>
        <dbReference type="SAM" id="MobiDB-lite"/>
    </source>
</evidence>
<organism evidence="3 4">
    <name type="scientific">Phytohabitans suffuscus</name>
    <dbReference type="NCBI Taxonomy" id="624315"/>
    <lineage>
        <taxon>Bacteria</taxon>
        <taxon>Bacillati</taxon>
        <taxon>Actinomycetota</taxon>
        <taxon>Actinomycetes</taxon>
        <taxon>Micromonosporales</taxon>
        <taxon>Micromonosporaceae</taxon>
    </lineage>
</organism>
<proteinExistence type="predicted"/>